<protein>
    <recommendedName>
        <fullName evidence="5">DUF3427 domain-containing protein</fullName>
    </recommendedName>
</protein>
<comment type="caution">
    <text evidence="3">The sequence shown here is derived from an EMBL/GenBank/DDBJ whole genome shotgun (WGS) entry which is preliminary data.</text>
</comment>
<organism evidence="3 4">
    <name type="scientific">Butyribacter intestini</name>
    <dbReference type="NCBI Taxonomy" id="1703332"/>
    <lineage>
        <taxon>Bacteria</taxon>
        <taxon>Bacillati</taxon>
        <taxon>Bacillota</taxon>
        <taxon>Clostridia</taxon>
        <taxon>Lachnospirales</taxon>
        <taxon>Lachnospiraceae</taxon>
        <taxon>Butyribacter</taxon>
    </lineage>
</organism>
<feature type="domain" description="DUF3427" evidence="1">
    <location>
        <begin position="295"/>
        <end position="445"/>
    </location>
</feature>
<dbReference type="InterPro" id="IPR027417">
    <property type="entry name" value="P-loop_NTPase"/>
</dbReference>
<dbReference type="SUPFAM" id="SSF52540">
    <property type="entry name" value="P-loop containing nucleoside triphosphate hydrolases"/>
    <property type="match status" value="1"/>
</dbReference>
<evidence type="ECO:0000259" key="2">
    <source>
        <dbReference type="Pfam" id="PF26350"/>
    </source>
</evidence>
<dbReference type="Proteomes" id="UP000050833">
    <property type="component" value="Unassembled WGS sequence"/>
</dbReference>
<evidence type="ECO:0000259" key="1">
    <source>
        <dbReference type="Pfam" id="PF11907"/>
    </source>
</evidence>
<dbReference type="Pfam" id="PF26350">
    <property type="entry name" value="DUF8090"/>
    <property type="match status" value="1"/>
</dbReference>
<reference evidence="3 4" key="1">
    <citation type="submission" date="2015-10" db="EMBL/GenBank/DDBJ databases">
        <title>Butyribacter intestini gen. nov., sp. nov., a butyric acid-producing bacterium of the family Lachnospiraceae isolated from the human faeces.</title>
        <authorList>
            <person name="Zou Y."/>
            <person name="Xue W."/>
            <person name="Luo G."/>
            <person name="Lv M."/>
        </authorList>
    </citation>
    <scope>NUCLEOTIDE SEQUENCE [LARGE SCALE GENOMIC DNA]</scope>
    <source>
        <strain evidence="3 4">TF01-11</strain>
    </source>
</reference>
<evidence type="ECO:0000313" key="3">
    <source>
        <dbReference type="EMBL" id="KQC85677.1"/>
    </source>
</evidence>
<sequence>MPAVNQVVMLRPTESPIVFIQQLGRGLRKYDGKEYVVILDFIGNYMNNFMIPIALSGDRTYNKDTIRKYVREGSRVIPGESTIHFDEISKKRIFESIDSSKTTKNLLREKYFALKYKLGRIPNVFDFYEYGEIDPMLFIQYSKSYDQFVKSVDKDFTVSFSDKEEAILEFISSLVNGKRIHELLMISSLLNNEKISLETYKILLEEKGEKYRESDYVSALNVLGKVFVNAPAEKKRYNDIEFISTDEAKNGMLRRATLFYSLFNNTRFVNEMKCLVRYGLRRYEDLFKNHDEDNLVLYEKYSRKDVCRILNWEHDDSSTVYGYRIKHNTCPIFVTYEKKEDIANSTKYEDRFINNQLFSWMTRSKVSLESPESQKIINYKEIGLKIYLFIKKSDGEGTDFYYMGKVSPVDYMQTEIKNDKGQKLPIMNFKMKLEHSVREDIYEYFVD</sequence>
<evidence type="ECO:0000313" key="4">
    <source>
        <dbReference type="Proteomes" id="UP000050833"/>
    </source>
</evidence>
<dbReference type="Gene3D" id="3.40.50.300">
    <property type="entry name" value="P-loop containing nucleotide triphosphate hydrolases"/>
    <property type="match status" value="1"/>
</dbReference>
<dbReference type="InterPro" id="IPR058403">
    <property type="entry name" value="DUF8090"/>
</dbReference>
<keyword evidence="4" id="KW-1185">Reference proteome</keyword>
<dbReference type="InterPro" id="IPR021835">
    <property type="entry name" value="DUF3427"/>
</dbReference>
<evidence type="ECO:0008006" key="5">
    <source>
        <dbReference type="Google" id="ProtNLM"/>
    </source>
</evidence>
<name>A0AAW3JSX2_9FIRM</name>
<gene>
    <name evidence="3" type="ORF">APZ18_00215</name>
</gene>
<accession>A0AAW3JSX2</accession>
<dbReference type="EMBL" id="LLKB01000001">
    <property type="protein sequence ID" value="KQC85677.1"/>
    <property type="molecule type" value="Genomic_DNA"/>
</dbReference>
<dbReference type="AlphaFoldDB" id="A0AAW3JSX2"/>
<feature type="domain" description="DUF8090" evidence="2">
    <location>
        <begin position="107"/>
        <end position="284"/>
    </location>
</feature>
<proteinExistence type="predicted"/>
<dbReference type="Pfam" id="PF11907">
    <property type="entry name" value="DUF3427"/>
    <property type="match status" value="1"/>
</dbReference>